<gene>
    <name evidence="2" type="ORF">MON38_13515</name>
</gene>
<dbReference type="SUPFAM" id="SSF51182">
    <property type="entry name" value="RmlC-like cupins"/>
    <property type="match status" value="1"/>
</dbReference>
<dbReference type="InterPro" id="IPR039935">
    <property type="entry name" value="YML079W-like"/>
</dbReference>
<dbReference type="EMBL" id="JALBGC010000003">
    <property type="protein sequence ID" value="MCI1188442.1"/>
    <property type="molecule type" value="Genomic_DNA"/>
</dbReference>
<dbReference type="Proteomes" id="UP001139193">
    <property type="component" value="Unassembled WGS sequence"/>
</dbReference>
<dbReference type="PANTHER" id="PTHR33387:SF3">
    <property type="entry name" value="DUF985 DOMAIN-CONTAINING PROTEIN"/>
    <property type="match status" value="1"/>
</dbReference>
<feature type="domain" description="DUF985" evidence="1">
    <location>
        <begin position="5"/>
        <end position="138"/>
    </location>
</feature>
<evidence type="ECO:0000313" key="2">
    <source>
        <dbReference type="EMBL" id="MCI1188442.1"/>
    </source>
</evidence>
<reference evidence="2" key="1">
    <citation type="submission" date="2022-03" db="EMBL/GenBank/DDBJ databases">
        <title>Bacterial whole genome sequence for Hymenobacter sp. DH14.</title>
        <authorList>
            <person name="Le V."/>
        </authorList>
    </citation>
    <scope>NUCLEOTIDE SEQUENCE</scope>
    <source>
        <strain evidence="2">DH14</strain>
    </source>
</reference>
<organism evidence="2 3">
    <name type="scientific">Hymenobacter cyanobacteriorum</name>
    <dbReference type="NCBI Taxonomy" id="2926463"/>
    <lineage>
        <taxon>Bacteria</taxon>
        <taxon>Pseudomonadati</taxon>
        <taxon>Bacteroidota</taxon>
        <taxon>Cytophagia</taxon>
        <taxon>Cytophagales</taxon>
        <taxon>Hymenobacteraceae</taxon>
        <taxon>Hymenobacter</taxon>
    </lineage>
</organism>
<accession>A0A9X1VGQ9</accession>
<proteinExistence type="predicted"/>
<evidence type="ECO:0000313" key="3">
    <source>
        <dbReference type="Proteomes" id="UP001139193"/>
    </source>
</evidence>
<comment type="caution">
    <text evidence="2">The sequence shown here is derived from an EMBL/GenBank/DDBJ whole genome shotgun (WGS) entry which is preliminary data.</text>
</comment>
<sequence>MSAEHIIRHLQLLPHPEGGYYRETYRAVPTVATPEGHTRNVSTAIYYLLENEDKSHFHRIKSDELWFFHQGQALEIVLLTDGQMYRIVLGNDLAAGAVPQAVIPANTWFAAHLPTGVGHALVSCTVAPGFDFLDFELAERAALIHEFPHLTELVMQFT</sequence>
<dbReference type="InterPro" id="IPR011051">
    <property type="entry name" value="RmlC_Cupin_sf"/>
</dbReference>
<evidence type="ECO:0000259" key="1">
    <source>
        <dbReference type="Pfam" id="PF06172"/>
    </source>
</evidence>
<name>A0A9X1VGQ9_9BACT</name>
<dbReference type="Gene3D" id="2.60.120.10">
    <property type="entry name" value="Jelly Rolls"/>
    <property type="match status" value="1"/>
</dbReference>
<protein>
    <submittedName>
        <fullName evidence="2">Cupin domain-containing protein</fullName>
    </submittedName>
</protein>
<dbReference type="CDD" id="cd06121">
    <property type="entry name" value="cupin_YML079wp"/>
    <property type="match status" value="1"/>
</dbReference>
<dbReference type="InterPro" id="IPR014710">
    <property type="entry name" value="RmlC-like_jellyroll"/>
</dbReference>
<dbReference type="Pfam" id="PF06172">
    <property type="entry name" value="Cupin_5"/>
    <property type="match status" value="1"/>
</dbReference>
<dbReference type="InterPro" id="IPR009327">
    <property type="entry name" value="Cupin_DUF985"/>
</dbReference>
<dbReference type="PANTHER" id="PTHR33387">
    <property type="entry name" value="RMLC-LIKE JELLY ROLL FOLD PROTEIN"/>
    <property type="match status" value="1"/>
</dbReference>
<dbReference type="RefSeq" id="WP_241936700.1">
    <property type="nucleotide sequence ID" value="NZ_JALBGC010000003.1"/>
</dbReference>
<keyword evidence="3" id="KW-1185">Reference proteome</keyword>
<dbReference type="AlphaFoldDB" id="A0A9X1VGQ9"/>